<dbReference type="Proteomes" id="UP000291758">
    <property type="component" value="Chromosome"/>
</dbReference>
<feature type="region of interest" description="Disordered" evidence="1">
    <location>
        <begin position="227"/>
        <end position="288"/>
    </location>
</feature>
<feature type="compositionally biased region" description="Polar residues" evidence="1">
    <location>
        <begin position="255"/>
        <end position="268"/>
    </location>
</feature>
<dbReference type="AlphaFoldDB" id="A0A4P6ENJ4"/>
<organism evidence="2 3">
    <name type="scientific">Xylanimonas allomyrinae</name>
    <dbReference type="NCBI Taxonomy" id="2509459"/>
    <lineage>
        <taxon>Bacteria</taxon>
        <taxon>Bacillati</taxon>
        <taxon>Actinomycetota</taxon>
        <taxon>Actinomycetes</taxon>
        <taxon>Micrococcales</taxon>
        <taxon>Promicromonosporaceae</taxon>
        <taxon>Xylanimonas</taxon>
    </lineage>
</organism>
<dbReference type="OrthoDB" id="4752193at2"/>
<accession>A0A4P6ENJ4</accession>
<keyword evidence="3" id="KW-1185">Reference proteome</keyword>
<dbReference type="KEGG" id="xyl:ET495_06175"/>
<sequence>MSATTQLNVLHRQADAMTAHGGTVTQRFEAIRMRWESLFVEPDHVANLTAKITGDLDADPGELAAVLAAANNAVLASVQPAHGADVLNAVAAGVLPTQRAEWAKTLPENYARAAKAYNTAAAALVKVIAAVDFDAPPETLLSAPARVREAWGQAPGLAAQVDTAADALSLVAAACDVDPGPEGLGLLARVPESADRRKVFEALDGEQGRLGKWGTLHRLGAELVAPKPSPTFVHTDDRSRSRRATCEPRPVFDPSITTPRRTNPQTRSQPHRAAGSEERAAPTFGVGAAPLTFQAATSSRAPRSRLHPRG</sequence>
<evidence type="ECO:0000256" key="1">
    <source>
        <dbReference type="SAM" id="MobiDB-lite"/>
    </source>
</evidence>
<dbReference type="RefSeq" id="WP_129203484.1">
    <property type="nucleotide sequence ID" value="NZ_CP035495.1"/>
</dbReference>
<gene>
    <name evidence="2" type="ORF">ET495_06175</name>
</gene>
<evidence type="ECO:0000313" key="2">
    <source>
        <dbReference type="EMBL" id="QAY62899.1"/>
    </source>
</evidence>
<dbReference type="EMBL" id="CP035495">
    <property type="protein sequence ID" value="QAY62899.1"/>
    <property type="molecule type" value="Genomic_DNA"/>
</dbReference>
<protein>
    <submittedName>
        <fullName evidence="2">Uncharacterized protein</fullName>
    </submittedName>
</protein>
<name>A0A4P6ENJ4_9MICO</name>
<reference evidence="2 3" key="1">
    <citation type="submission" date="2019-01" db="EMBL/GenBank/DDBJ databases">
        <title>Genome sequencing of strain 2JSPR-7.</title>
        <authorList>
            <person name="Heo J."/>
            <person name="Kim S.-J."/>
            <person name="Kim J.-S."/>
            <person name="Hong S.-B."/>
            <person name="Kwon S.-W."/>
        </authorList>
    </citation>
    <scope>NUCLEOTIDE SEQUENCE [LARGE SCALE GENOMIC DNA]</scope>
    <source>
        <strain evidence="2 3">2JSPR-7</strain>
    </source>
</reference>
<evidence type="ECO:0000313" key="3">
    <source>
        <dbReference type="Proteomes" id="UP000291758"/>
    </source>
</evidence>
<proteinExistence type="predicted"/>